<dbReference type="EMBL" id="JBHTKL010000006">
    <property type="protein sequence ID" value="MFD1020789.1"/>
    <property type="molecule type" value="Genomic_DNA"/>
</dbReference>
<proteinExistence type="predicted"/>
<organism evidence="2 3">
    <name type="scientific">Thalassobacillus hwangdonensis</name>
    <dbReference type="NCBI Taxonomy" id="546108"/>
    <lineage>
        <taxon>Bacteria</taxon>
        <taxon>Bacillati</taxon>
        <taxon>Bacillota</taxon>
        <taxon>Bacilli</taxon>
        <taxon>Bacillales</taxon>
        <taxon>Bacillaceae</taxon>
        <taxon>Thalassobacillus</taxon>
    </lineage>
</organism>
<dbReference type="PROSITE" id="PS50965">
    <property type="entry name" value="NERD"/>
    <property type="match status" value="1"/>
</dbReference>
<evidence type="ECO:0000259" key="1">
    <source>
        <dbReference type="PROSITE" id="PS50965"/>
    </source>
</evidence>
<name>A0ABW3L400_9BACI</name>
<sequence>MIVKPLSKPVFLEQLEVLKKRIPTAQPKREEIIDTHARISAGYAGEKALYSLLSKLPLDVDSRILFDLRLPLYENFHFQLDAVLLTKRYVLIFEVKNISGTSFLDGIHRQLIRDKEGIQSGLPDPVSQAERHRIHLSEWLLHHHFPSLPIDSLVVFTNRTSVIKSSPDYADARLKTTRIENLAASIKQIHATHHNKAINSDDINRLTQLFLTHHSPYDPNILERFSLTKEEIQIGVSCPSCGVIPMIRLYGKWSCKHCNETSKVAHQAAFNDYKLLFSKKICNKDARDFLLVQSRNTVKRLLSDMNLRSAGAKKNRYYFLE</sequence>
<feature type="domain" description="NERD" evidence="1">
    <location>
        <begin position="41"/>
        <end position="159"/>
    </location>
</feature>
<reference evidence="3" key="1">
    <citation type="journal article" date="2019" name="Int. J. Syst. Evol. Microbiol.">
        <title>The Global Catalogue of Microorganisms (GCM) 10K type strain sequencing project: providing services to taxonomists for standard genome sequencing and annotation.</title>
        <authorList>
            <consortium name="The Broad Institute Genomics Platform"/>
            <consortium name="The Broad Institute Genome Sequencing Center for Infectious Disease"/>
            <person name="Wu L."/>
            <person name="Ma J."/>
        </authorList>
    </citation>
    <scope>NUCLEOTIDE SEQUENCE [LARGE SCALE GENOMIC DNA]</scope>
    <source>
        <strain evidence="3">CCUG 56607</strain>
    </source>
</reference>
<accession>A0ABW3L400</accession>
<dbReference type="Pfam" id="PF08378">
    <property type="entry name" value="NERD"/>
    <property type="match status" value="1"/>
</dbReference>
<evidence type="ECO:0000313" key="2">
    <source>
        <dbReference type="EMBL" id="MFD1020789.1"/>
    </source>
</evidence>
<evidence type="ECO:0000313" key="3">
    <source>
        <dbReference type="Proteomes" id="UP001596990"/>
    </source>
</evidence>
<dbReference type="RefSeq" id="WP_386063087.1">
    <property type="nucleotide sequence ID" value="NZ_JBHTKL010000006.1"/>
</dbReference>
<protein>
    <submittedName>
        <fullName evidence="2">Nuclease-related domain-containing protein</fullName>
    </submittedName>
</protein>
<dbReference type="InterPro" id="IPR011528">
    <property type="entry name" value="NERD"/>
</dbReference>
<dbReference type="Proteomes" id="UP001596990">
    <property type="component" value="Unassembled WGS sequence"/>
</dbReference>
<comment type="caution">
    <text evidence="2">The sequence shown here is derived from an EMBL/GenBank/DDBJ whole genome shotgun (WGS) entry which is preliminary data.</text>
</comment>
<keyword evidence="3" id="KW-1185">Reference proteome</keyword>
<gene>
    <name evidence="2" type="ORF">ACFQ2J_16500</name>
</gene>